<comment type="caution">
    <text evidence="1">The sequence shown here is derived from an EMBL/GenBank/DDBJ whole genome shotgun (WGS) entry which is preliminary data.</text>
</comment>
<dbReference type="EMBL" id="UYJE01000768">
    <property type="protein sequence ID" value="VDH96247.1"/>
    <property type="molecule type" value="Genomic_DNA"/>
</dbReference>
<keyword evidence="2" id="KW-1185">Reference proteome</keyword>
<dbReference type="Proteomes" id="UP000596742">
    <property type="component" value="Unassembled WGS sequence"/>
</dbReference>
<reference evidence="1" key="1">
    <citation type="submission" date="2018-11" db="EMBL/GenBank/DDBJ databases">
        <authorList>
            <person name="Alioto T."/>
            <person name="Alioto T."/>
        </authorList>
    </citation>
    <scope>NUCLEOTIDE SEQUENCE</scope>
</reference>
<proteinExistence type="predicted"/>
<gene>
    <name evidence="1" type="ORF">MGAL_10B054483</name>
</gene>
<name>A0A8B6BXJ9_MYTGA</name>
<evidence type="ECO:0000313" key="1">
    <source>
        <dbReference type="EMBL" id="VDH96247.1"/>
    </source>
</evidence>
<sequence length="146" mass="16555">MSTTKNNRISSQAYPATNFHKKSKFHEGSLHDIENQIIPCNSTKTGKIKPTIHADLNTSPSQNNSICLMGTLQSRYIADEEYFKHIFVFSEIQSVSSSICFGQLNGRNEDQLLSMNDLDLTLMTHKEVTVYLNRQPIDTNESIIMI</sequence>
<protein>
    <submittedName>
        <fullName evidence="1">Uncharacterized protein</fullName>
    </submittedName>
</protein>
<organism evidence="1 2">
    <name type="scientific">Mytilus galloprovincialis</name>
    <name type="common">Mediterranean mussel</name>
    <dbReference type="NCBI Taxonomy" id="29158"/>
    <lineage>
        <taxon>Eukaryota</taxon>
        <taxon>Metazoa</taxon>
        <taxon>Spiralia</taxon>
        <taxon>Lophotrochozoa</taxon>
        <taxon>Mollusca</taxon>
        <taxon>Bivalvia</taxon>
        <taxon>Autobranchia</taxon>
        <taxon>Pteriomorphia</taxon>
        <taxon>Mytilida</taxon>
        <taxon>Mytiloidea</taxon>
        <taxon>Mytilidae</taxon>
        <taxon>Mytilinae</taxon>
        <taxon>Mytilus</taxon>
    </lineage>
</organism>
<evidence type="ECO:0000313" key="2">
    <source>
        <dbReference type="Proteomes" id="UP000596742"/>
    </source>
</evidence>
<dbReference type="AlphaFoldDB" id="A0A8B6BXJ9"/>
<accession>A0A8B6BXJ9</accession>